<dbReference type="AlphaFoldDB" id="A0A914QPP4"/>
<dbReference type="WBParaSite" id="PDA_v2.g5356.t1">
    <property type="protein sequence ID" value="PDA_v2.g5356.t1"/>
    <property type="gene ID" value="PDA_v2.g5356"/>
</dbReference>
<proteinExistence type="predicted"/>
<accession>A0A914QPP4</accession>
<dbReference type="Proteomes" id="UP000887578">
    <property type="component" value="Unplaced"/>
</dbReference>
<dbReference type="GO" id="GO:0043025">
    <property type="term" value="C:neuronal cell body"/>
    <property type="evidence" value="ECO:0007669"/>
    <property type="project" value="TreeGrafter"/>
</dbReference>
<name>A0A914QPP4_9BILA</name>
<dbReference type="GO" id="GO:0042048">
    <property type="term" value="P:olfactory behavior"/>
    <property type="evidence" value="ECO:0007669"/>
    <property type="project" value="TreeGrafter"/>
</dbReference>
<evidence type="ECO:0000313" key="2">
    <source>
        <dbReference type="WBParaSite" id="PDA_v2.g5356.t1"/>
    </source>
</evidence>
<keyword evidence="1" id="KW-1185">Reference proteome</keyword>
<dbReference type="PANTHER" id="PTHR34722:SF8">
    <property type="entry name" value="HOMOLOG OF ODR-2 (TWO)"/>
    <property type="match status" value="1"/>
</dbReference>
<dbReference type="InterPro" id="IPR010558">
    <property type="entry name" value="Ly-6-related"/>
</dbReference>
<reference evidence="2" key="1">
    <citation type="submission" date="2022-11" db="UniProtKB">
        <authorList>
            <consortium name="WormBaseParasite"/>
        </authorList>
    </citation>
    <scope>IDENTIFICATION</scope>
</reference>
<dbReference type="PANTHER" id="PTHR34722">
    <property type="entry name" value="HOMOLOG OF ODR-2 (TWO)-RELATED"/>
    <property type="match status" value="1"/>
</dbReference>
<evidence type="ECO:0000313" key="1">
    <source>
        <dbReference type="Proteomes" id="UP000887578"/>
    </source>
</evidence>
<dbReference type="Pfam" id="PF06579">
    <property type="entry name" value="Ly-6_related"/>
    <property type="match status" value="1"/>
</dbReference>
<dbReference type="GO" id="GO:0030424">
    <property type="term" value="C:axon"/>
    <property type="evidence" value="ECO:0007669"/>
    <property type="project" value="TreeGrafter"/>
</dbReference>
<sequence length="83" mass="9634">MDVTDVGFIQCRTICLTLIQDLMVMGRPTGKKLTMRGCSTSLNKYGFVNRTMNIFDRYDMCREVKMTDLFNYETDSQIVTVCR</sequence>
<organism evidence="1 2">
    <name type="scientific">Panagrolaimus davidi</name>
    <dbReference type="NCBI Taxonomy" id="227884"/>
    <lineage>
        <taxon>Eukaryota</taxon>
        <taxon>Metazoa</taxon>
        <taxon>Ecdysozoa</taxon>
        <taxon>Nematoda</taxon>
        <taxon>Chromadorea</taxon>
        <taxon>Rhabditida</taxon>
        <taxon>Tylenchina</taxon>
        <taxon>Panagrolaimomorpha</taxon>
        <taxon>Panagrolaimoidea</taxon>
        <taxon>Panagrolaimidae</taxon>
        <taxon>Panagrolaimus</taxon>
    </lineage>
</organism>
<protein>
    <submittedName>
        <fullName evidence="2">Uncharacterized protein</fullName>
    </submittedName>
</protein>
<dbReference type="GO" id="GO:1990834">
    <property type="term" value="P:response to odorant"/>
    <property type="evidence" value="ECO:0007669"/>
    <property type="project" value="TreeGrafter"/>
</dbReference>